<evidence type="ECO:0000313" key="2">
    <source>
        <dbReference type="EnsemblPlants" id="OPUNC12G10990.1"/>
    </source>
</evidence>
<reference evidence="2" key="1">
    <citation type="submission" date="2015-04" db="UniProtKB">
        <authorList>
            <consortium name="EnsemblPlants"/>
        </authorList>
    </citation>
    <scope>IDENTIFICATION</scope>
</reference>
<sequence>MIRSVIVALGGITGFQIVPILSSVNFFQFGHKVHQCLAQKRKSTSKWVVKESLQRKDVNKSFLLASSPTSSRQITVLTENANHPQSNLLMKSIAMVNIVFNLGRFLDAGQHVQDGSPNRLPRADTMFSNPQPQDEDLSPVGVAPPPPGPPPLQGPVWDDNNNQQQEDAGEEVDEQPSSPIASSSVALVLPNAPVKKRDGKTQGDKEFEMRASSADWLDMDPRIGIGKPRGKSGKKLKELAGISNVLSSGSVLKESDFESDIHSETDSSPSDSFISLLQKMGVQMCGLSLEVAKGKLG</sequence>
<feature type="compositionally biased region" description="Basic and acidic residues" evidence="1">
    <location>
        <begin position="195"/>
        <end position="209"/>
    </location>
</feature>
<feature type="compositionally biased region" description="Polar residues" evidence="1">
    <location>
        <begin position="175"/>
        <end position="185"/>
    </location>
</feature>
<dbReference type="Proteomes" id="UP000026962">
    <property type="component" value="Chromosome 12"/>
</dbReference>
<keyword evidence="3" id="KW-1185">Reference proteome</keyword>
<dbReference type="HOGENOM" id="CLU_938064_0_0_1"/>
<protein>
    <submittedName>
        <fullName evidence="2">Uncharacterized protein</fullName>
    </submittedName>
</protein>
<reference evidence="2" key="2">
    <citation type="submission" date="2018-05" db="EMBL/GenBank/DDBJ databases">
        <title>OpunRS2 (Oryza punctata Reference Sequence Version 2).</title>
        <authorList>
            <person name="Zhang J."/>
            <person name="Kudrna D."/>
            <person name="Lee S."/>
            <person name="Talag J."/>
            <person name="Welchert J."/>
            <person name="Wing R.A."/>
        </authorList>
    </citation>
    <scope>NUCLEOTIDE SEQUENCE [LARGE SCALE GENOMIC DNA]</scope>
</reference>
<feature type="compositionally biased region" description="Pro residues" evidence="1">
    <location>
        <begin position="142"/>
        <end position="153"/>
    </location>
</feature>
<feature type="region of interest" description="Disordered" evidence="1">
    <location>
        <begin position="113"/>
        <end position="213"/>
    </location>
</feature>
<evidence type="ECO:0000313" key="3">
    <source>
        <dbReference type="Proteomes" id="UP000026962"/>
    </source>
</evidence>
<dbReference type="OMA" id="KSIAMVN"/>
<dbReference type="EnsemblPlants" id="OPUNC12G10990.1">
    <property type="protein sequence ID" value="OPUNC12G10990.1"/>
    <property type="gene ID" value="OPUNC12G10990"/>
</dbReference>
<accession>A0A0E0MMG7</accession>
<name>A0A0E0MMG7_ORYPU</name>
<dbReference type="Gramene" id="OPUNC12G10990.1">
    <property type="protein sequence ID" value="OPUNC12G10990.1"/>
    <property type="gene ID" value="OPUNC12G10990"/>
</dbReference>
<organism evidence="2">
    <name type="scientific">Oryza punctata</name>
    <name type="common">Red rice</name>
    <dbReference type="NCBI Taxonomy" id="4537"/>
    <lineage>
        <taxon>Eukaryota</taxon>
        <taxon>Viridiplantae</taxon>
        <taxon>Streptophyta</taxon>
        <taxon>Embryophyta</taxon>
        <taxon>Tracheophyta</taxon>
        <taxon>Spermatophyta</taxon>
        <taxon>Magnoliopsida</taxon>
        <taxon>Liliopsida</taxon>
        <taxon>Poales</taxon>
        <taxon>Poaceae</taxon>
        <taxon>BOP clade</taxon>
        <taxon>Oryzoideae</taxon>
        <taxon>Oryzeae</taxon>
        <taxon>Oryzinae</taxon>
        <taxon>Oryza</taxon>
    </lineage>
</organism>
<evidence type="ECO:0000256" key="1">
    <source>
        <dbReference type="SAM" id="MobiDB-lite"/>
    </source>
</evidence>
<proteinExistence type="predicted"/>
<dbReference type="eggNOG" id="ENOG502R48B">
    <property type="taxonomic scope" value="Eukaryota"/>
</dbReference>
<dbReference type="AlphaFoldDB" id="A0A0E0MMG7"/>